<feature type="domain" description="Gene product 88" evidence="1">
    <location>
        <begin position="29"/>
        <end position="201"/>
    </location>
</feature>
<geneLocation type="plasmid" evidence="2">
    <name>unnamed</name>
</geneLocation>
<evidence type="ECO:0000313" key="2">
    <source>
        <dbReference type="EMBL" id="KAB8035630.1"/>
    </source>
</evidence>
<organism evidence="2 3">
    <name type="scientific">Silvanigrella paludirubra</name>
    <dbReference type="NCBI Taxonomy" id="2499159"/>
    <lineage>
        <taxon>Bacteria</taxon>
        <taxon>Pseudomonadati</taxon>
        <taxon>Bdellovibrionota</taxon>
        <taxon>Oligoflexia</taxon>
        <taxon>Silvanigrellales</taxon>
        <taxon>Silvanigrellaceae</taxon>
        <taxon>Silvanigrella</taxon>
    </lineage>
</organism>
<dbReference type="RefSeq" id="WP_153417818.1">
    <property type="nucleotide sequence ID" value="NZ_CM018765.1"/>
</dbReference>
<dbReference type="OrthoDB" id="2991048at2"/>
<accession>A0A6N6VSK2</accession>
<sequence length="221" mass="25171">MLNPFLNSYRSELSKLRAENEGIFIPHLSSNNAKLKTEKIASFGLIAGITCPGAAECNSNRYCYAQNGRYVMSQAMSVRVENFLASKQNHFVDSMIVLIKSLPKNWLTIRLHDSGDFYSQEYVDKWEEIISQNKNKFFYAYTKSLNLSLEKLISLKNALIIQSEGGKYDNKINYELPHTKIFRSEEELLKAGYVNASNSDLRAIKSIKIGLIVHGLGQKRF</sequence>
<dbReference type="Pfam" id="PF17338">
    <property type="entry name" value="GP88"/>
    <property type="match status" value="1"/>
</dbReference>
<keyword evidence="2" id="KW-0614">Plasmid</keyword>
<dbReference type="AlphaFoldDB" id="A0A6N6VSK2"/>
<keyword evidence="3" id="KW-1185">Reference proteome</keyword>
<dbReference type="Proteomes" id="UP000437748">
    <property type="component" value="Unassembled WGS sequence"/>
</dbReference>
<dbReference type="InterPro" id="IPR020290">
    <property type="entry name" value="Gp88"/>
</dbReference>
<reference evidence="2 3" key="1">
    <citation type="submission" date="2019-10" db="EMBL/GenBank/DDBJ databases">
        <title>New species of Slilvanegrellaceae.</title>
        <authorList>
            <person name="Pitt A."/>
            <person name="Hahn M.W."/>
        </authorList>
    </citation>
    <scope>NUCLEOTIDE SEQUENCE [LARGE SCALE GENOMIC DNA]</scope>
    <source>
        <strain evidence="2 3">SP-Ram-0.45-NSY-1</strain>
        <plasmid evidence="2">unnamed</plasmid>
    </source>
</reference>
<proteinExistence type="predicted"/>
<evidence type="ECO:0000259" key="1">
    <source>
        <dbReference type="Pfam" id="PF17338"/>
    </source>
</evidence>
<protein>
    <recommendedName>
        <fullName evidence="1">Gene product 88 domain-containing protein</fullName>
    </recommendedName>
</protein>
<name>A0A6N6VSK2_9BACT</name>
<gene>
    <name evidence="2" type="ORF">GCL60_16920</name>
</gene>
<comment type="caution">
    <text evidence="2">The sequence shown here is derived from an EMBL/GenBank/DDBJ whole genome shotgun (WGS) entry which is preliminary data.</text>
</comment>
<dbReference type="EMBL" id="WFLM01000010">
    <property type="protein sequence ID" value="KAB8035630.1"/>
    <property type="molecule type" value="Genomic_DNA"/>
</dbReference>
<evidence type="ECO:0000313" key="3">
    <source>
        <dbReference type="Proteomes" id="UP000437748"/>
    </source>
</evidence>